<evidence type="ECO:0000256" key="4">
    <source>
        <dbReference type="ARBA" id="ARBA00023125"/>
    </source>
</evidence>
<evidence type="ECO:0000313" key="7">
    <source>
        <dbReference type="EMBL" id="KAJ8043119.1"/>
    </source>
</evidence>
<keyword evidence="4" id="KW-0238">DNA-binding</keyword>
<dbReference type="SUPFAM" id="SSF47113">
    <property type="entry name" value="Histone-fold"/>
    <property type="match status" value="1"/>
</dbReference>
<evidence type="ECO:0000256" key="1">
    <source>
        <dbReference type="ARBA" id="ARBA00006612"/>
    </source>
</evidence>
<protein>
    <recommendedName>
        <fullName evidence="2">Centromere protein S</fullName>
    </recommendedName>
</protein>
<sequence length="125" mass="13982">MEEQSDGEASDSEKLALDQRFKAAIHYTVGKICTELEEEMEVTFSRHIIAVISEATYKQSGIFASDLEDFCQHAKRTTVTADDVKLLARRSGTLANHISKVHKKMKDAQVASKEKKGQKRKKTGP</sequence>
<dbReference type="GO" id="GO:0031297">
    <property type="term" value="P:replication fork processing"/>
    <property type="evidence" value="ECO:0007669"/>
    <property type="project" value="TreeGrafter"/>
</dbReference>
<dbReference type="PANTHER" id="PTHR22980:SF0">
    <property type="entry name" value="CENTROMERE PROTEIN S"/>
    <property type="match status" value="1"/>
</dbReference>
<dbReference type="GO" id="GO:0003677">
    <property type="term" value="F:DNA binding"/>
    <property type="evidence" value="ECO:0007669"/>
    <property type="project" value="UniProtKB-KW"/>
</dbReference>
<accession>A0A9Q1CEC9</accession>
<dbReference type="PANTHER" id="PTHR22980">
    <property type="entry name" value="CORTISTATIN"/>
    <property type="match status" value="1"/>
</dbReference>
<proteinExistence type="inferred from homology"/>
<keyword evidence="8" id="KW-1185">Reference proteome</keyword>
<dbReference type="GO" id="GO:0046982">
    <property type="term" value="F:protein heterodimerization activity"/>
    <property type="evidence" value="ECO:0007669"/>
    <property type="project" value="InterPro"/>
</dbReference>
<comment type="similarity">
    <text evidence="1">Belongs to the TAF9 family. CENP-S/MHF1 subfamily.</text>
</comment>
<gene>
    <name evidence="7" type="ORF">HOLleu_10080</name>
</gene>
<feature type="region of interest" description="Disordered" evidence="6">
    <location>
        <begin position="104"/>
        <end position="125"/>
    </location>
</feature>
<keyword evidence="3" id="KW-0227">DNA damage</keyword>
<dbReference type="InterPro" id="IPR009072">
    <property type="entry name" value="Histone-fold"/>
</dbReference>
<organism evidence="7 8">
    <name type="scientific">Holothuria leucospilota</name>
    <name type="common">Black long sea cucumber</name>
    <name type="synonym">Mertensiothuria leucospilota</name>
    <dbReference type="NCBI Taxonomy" id="206669"/>
    <lineage>
        <taxon>Eukaryota</taxon>
        <taxon>Metazoa</taxon>
        <taxon>Echinodermata</taxon>
        <taxon>Eleutherozoa</taxon>
        <taxon>Echinozoa</taxon>
        <taxon>Holothuroidea</taxon>
        <taxon>Aspidochirotacea</taxon>
        <taxon>Aspidochirotida</taxon>
        <taxon>Holothuriidae</taxon>
        <taxon>Holothuria</taxon>
    </lineage>
</organism>
<keyword evidence="5" id="KW-0234">DNA repair</keyword>
<evidence type="ECO:0000256" key="6">
    <source>
        <dbReference type="SAM" id="MobiDB-lite"/>
    </source>
</evidence>
<dbReference type="GO" id="GO:0003682">
    <property type="term" value="F:chromatin binding"/>
    <property type="evidence" value="ECO:0007669"/>
    <property type="project" value="TreeGrafter"/>
</dbReference>
<feature type="compositionally biased region" description="Basic residues" evidence="6">
    <location>
        <begin position="116"/>
        <end position="125"/>
    </location>
</feature>
<dbReference type="EMBL" id="JAIZAY010000004">
    <property type="protein sequence ID" value="KAJ8043119.1"/>
    <property type="molecule type" value="Genomic_DNA"/>
</dbReference>
<name>A0A9Q1CEC9_HOLLE</name>
<reference evidence="7" key="1">
    <citation type="submission" date="2021-10" db="EMBL/GenBank/DDBJ databases">
        <title>Tropical sea cucumber genome reveals ecological adaptation and Cuvierian tubules defense mechanism.</title>
        <authorList>
            <person name="Chen T."/>
        </authorList>
    </citation>
    <scope>NUCLEOTIDE SEQUENCE</scope>
    <source>
        <strain evidence="7">Nanhai2018</strain>
        <tissue evidence="7">Muscle</tissue>
    </source>
</reference>
<evidence type="ECO:0000256" key="2">
    <source>
        <dbReference type="ARBA" id="ARBA00016400"/>
    </source>
</evidence>
<dbReference type="AlphaFoldDB" id="A0A9Q1CEC9"/>
<comment type="caution">
    <text evidence="7">The sequence shown here is derived from an EMBL/GenBank/DDBJ whole genome shotgun (WGS) entry which is preliminary data.</text>
</comment>
<dbReference type="InterPro" id="IPR029003">
    <property type="entry name" value="CENP-S/Mhf1"/>
</dbReference>
<dbReference type="GO" id="GO:0071821">
    <property type="term" value="C:FANCM-MHF complex"/>
    <property type="evidence" value="ECO:0007669"/>
    <property type="project" value="InterPro"/>
</dbReference>
<dbReference type="Proteomes" id="UP001152320">
    <property type="component" value="Chromosome 4"/>
</dbReference>
<dbReference type="OrthoDB" id="1872155at2759"/>
<dbReference type="Gene3D" id="1.10.20.10">
    <property type="entry name" value="Histone, subunit A"/>
    <property type="match status" value="1"/>
</dbReference>
<dbReference type="GO" id="GO:0006281">
    <property type="term" value="P:DNA repair"/>
    <property type="evidence" value="ECO:0007669"/>
    <property type="project" value="UniProtKB-KW"/>
</dbReference>
<evidence type="ECO:0000313" key="8">
    <source>
        <dbReference type="Proteomes" id="UP001152320"/>
    </source>
</evidence>
<dbReference type="GO" id="GO:0000712">
    <property type="term" value="P:resolution of meiotic recombination intermediates"/>
    <property type="evidence" value="ECO:0007669"/>
    <property type="project" value="TreeGrafter"/>
</dbReference>
<evidence type="ECO:0000256" key="5">
    <source>
        <dbReference type="ARBA" id="ARBA00023204"/>
    </source>
</evidence>
<dbReference type="CDD" id="cd22919">
    <property type="entry name" value="HFD_CENP-S"/>
    <property type="match status" value="1"/>
</dbReference>
<evidence type="ECO:0000256" key="3">
    <source>
        <dbReference type="ARBA" id="ARBA00022763"/>
    </source>
</evidence>
<dbReference type="Pfam" id="PF15630">
    <property type="entry name" value="CENP-S"/>
    <property type="match status" value="1"/>
</dbReference>